<keyword evidence="2" id="KW-1185">Reference proteome</keyword>
<organism evidence="1 2">
    <name type="scientific">Chryseobacterium pyrolae</name>
    <dbReference type="NCBI Taxonomy" id="2987481"/>
    <lineage>
        <taxon>Bacteria</taxon>
        <taxon>Pseudomonadati</taxon>
        <taxon>Bacteroidota</taxon>
        <taxon>Flavobacteriia</taxon>
        <taxon>Flavobacteriales</taxon>
        <taxon>Weeksellaceae</taxon>
        <taxon>Chryseobacterium group</taxon>
        <taxon>Chryseobacterium</taxon>
    </lineage>
</organism>
<accession>A0ABT2IGD9</accession>
<evidence type="ECO:0000313" key="1">
    <source>
        <dbReference type="EMBL" id="MCT2407690.1"/>
    </source>
</evidence>
<name>A0ABT2IGD9_9FLAO</name>
<reference evidence="1" key="1">
    <citation type="submission" date="2022-08" db="EMBL/GenBank/DDBJ databases">
        <title>Chryseobacterium antibioticum,isolated from the rhizosphere soil of Pyrola in Tibet.</title>
        <authorList>
            <person name="Kan Y."/>
        </authorList>
    </citation>
    <scope>NUCLEOTIDE SEQUENCE</scope>
    <source>
        <strain evidence="1">Pc2-12</strain>
    </source>
</reference>
<dbReference type="EMBL" id="JANZQH010000003">
    <property type="protein sequence ID" value="MCT2407690.1"/>
    <property type="molecule type" value="Genomic_DNA"/>
</dbReference>
<dbReference type="Proteomes" id="UP001142057">
    <property type="component" value="Unassembled WGS sequence"/>
</dbReference>
<comment type="caution">
    <text evidence="1">The sequence shown here is derived from an EMBL/GenBank/DDBJ whole genome shotgun (WGS) entry which is preliminary data.</text>
</comment>
<protein>
    <submittedName>
        <fullName evidence="1">Uncharacterized protein</fullName>
    </submittedName>
</protein>
<sequence>MNIDKNIELLGFQPYEFTTFLGGNSLTSGYKYKGAFICDIMLYKEDGNYYDYEDEDVIFYSPTEINENGMFFFKLKNKFLLTENENFQFFTNFQIDKKDLDVIMIEAVSKESNNKYYWTYSTMDYLIATTNKRSEDIYFDYYPNEIAFVLNRFLLLKNITKSDIIDKLQSLKTEENIISGFYI</sequence>
<evidence type="ECO:0000313" key="2">
    <source>
        <dbReference type="Proteomes" id="UP001142057"/>
    </source>
</evidence>
<gene>
    <name evidence="1" type="ORF">NZD88_09090</name>
</gene>
<proteinExistence type="predicted"/>
<dbReference type="RefSeq" id="WP_259828825.1">
    <property type="nucleotide sequence ID" value="NZ_JANZQH010000003.1"/>
</dbReference>